<evidence type="ECO:0000259" key="2">
    <source>
        <dbReference type="PROSITE" id="PS50943"/>
    </source>
</evidence>
<dbReference type="CDD" id="cd00093">
    <property type="entry name" value="HTH_XRE"/>
    <property type="match status" value="1"/>
</dbReference>
<dbReference type="EMBL" id="CABVQC010000028">
    <property type="protein sequence ID" value="VWB88808.1"/>
    <property type="molecule type" value="Genomic_DNA"/>
</dbReference>
<gene>
    <name evidence="3" type="ORF">BLA13014_04112</name>
</gene>
<feature type="region of interest" description="Disordered" evidence="1">
    <location>
        <begin position="64"/>
        <end position="89"/>
    </location>
</feature>
<reference evidence="3 4" key="1">
    <citation type="submission" date="2019-09" db="EMBL/GenBank/DDBJ databases">
        <authorList>
            <person name="Depoorter E."/>
        </authorList>
    </citation>
    <scope>NUCLEOTIDE SEQUENCE [LARGE SCALE GENOMIC DNA]</scope>
    <source>
        <strain evidence="3">LMG 13014</strain>
    </source>
</reference>
<dbReference type="InterPro" id="IPR001387">
    <property type="entry name" value="Cro/C1-type_HTH"/>
</dbReference>
<dbReference type="RefSeq" id="WP_205169263.1">
    <property type="nucleotide sequence ID" value="NZ_CABVQC010000028.1"/>
</dbReference>
<feature type="domain" description="HTH cro/C1-type" evidence="2">
    <location>
        <begin position="3"/>
        <end position="61"/>
    </location>
</feature>
<dbReference type="Gene3D" id="1.10.260.40">
    <property type="entry name" value="lambda repressor-like DNA-binding domains"/>
    <property type="match status" value="1"/>
</dbReference>
<sequence>MRLDAYMREHKLTQAALGAMLTPPVSQSQVSQWFRGRTSITLEQALQIQSVTNGEVTPADCAGVHLPDDTASSGDVPHKPHPEAAQIPA</sequence>
<dbReference type="InterPro" id="IPR010982">
    <property type="entry name" value="Lambda_DNA-bd_dom_sf"/>
</dbReference>
<protein>
    <recommendedName>
        <fullName evidence="2">HTH cro/C1-type domain-containing protein</fullName>
    </recommendedName>
</protein>
<accession>A0A6P2MSQ6</accession>
<proteinExistence type="predicted"/>
<dbReference type="AlphaFoldDB" id="A0A6P2MSQ6"/>
<organism evidence="3 4">
    <name type="scientific">Burkholderia aenigmatica</name>
    <dbReference type="NCBI Taxonomy" id="2015348"/>
    <lineage>
        <taxon>Bacteria</taxon>
        <taxon>Pseudomonadati</taxon>
        <taxon>Pseudomonadota</taxon>
        <taxon>Betaproteobacteria</taxon>
        <taxon>Burkholderiales</taxon>
        <taxon>Burkholderiaceae</taxon>
        <taxon>Burkholderia</taxon>
        <taxon>Burkholderia cepacia complex</taxon>
    </lineage>
</organism>
<dbReference type="Pfam" id="PF01381">
    <property type="entry name" value="HTH_3"/>
    <property type="match status" value="1"/>
</dbReference>
<dbReference type="PROSITE" id="PS50943">
    <property type="entry name" value="HTH_CROC1"/>
    <property type="match status" value="1"/>
</dbReference>
<dbReference type="Proteomes" id="UP000494261">
    <property type="component" value="Unassembled WGS sequence"/>
</dbReference>
<evidence type="ECO:0000313" key="3">
    <source>
        <dbReference type="EMBL" id="VWB88808.1"/>
    </source>
</evidence>
<dbReference type="SUPFAM" id="SSF47413">
    <property type="entry name" value="lambda repressor-like DNA-binding domains"/>
    <property type="match status" value="1"/>
</dbReference>
<dbReference type="GO" id="GO:0003677">
    <property type="term" value="F:DNA binding"/>
    <property type="evidence" value="ECO:0007669"/>
    <property type="project" value="InterPro"/>
</dbReference>
<evidence type="ECO:0000256" key="1">
    <source>
        <dbReference type="SAM" id="MobiDB-lite"/>
    </source>
</evidence>
<evidence type="ECO:0000313" key="4">
    <source>
        <dbReference type="Proteomes" id="UP000494261"/>
    </source>
</evidence>
<name>A0A6P2MSQ6_9BURK</name>